<proteinExistence type="predicted"/>
<evidence type="ECO:0000313" key="2">
    <source>
        <dbReference type="Proteomes" id="UP000615593"/>
    </source>
</evidence>
<protein>
    <submittedName>
        <fullName evidence="1">Gliding motility lipoprotein GldH</fullName>
    </submittedName>
</protein>
<keyword evidence="2" id="KW-1185">Reference proteome</keyword>
<comment type="caution">
    <text evidence="1">The sequence shown here is derived from an EMBL/GenBank/DDBJ whole genome shotgun (WGS) entry which is preliminary data.</text>
</comment>
<dbReference type="NCBIfam" id="TIGR03511">
    <property type="entry name" value="GldH_lipo"/>
    <property type="match status" value="1"/>
</dbReference>
<evidence type="ECO:0000313" key="1">
    <source>
        <dbReference type="EMBL" id="GGZ43421.1"/>
    </source>
</evidence>
<dbReference type="RefSeq" id="WP_027884722.1">
    <property type="nucleotide sequence ID" value="NZ_BMWY01000001.1"/>
</dbReference>
<name>A0ABQ3BKD9_9FLAO</name>
<dbReference type="EMBL" id="BMWY01000001">
    <property type="protein sequence ID" value="GGZ43421.1"/>
    <property type="molecule type" value="Genomic_DNA"/>
</dbReference>
<gene>
    <name evidence="1" type="primary">gldH</name>
    <name evidence="1" type="ORF">GCM10008088_00430</name>
</gene>
<keyword evidence="1" id="KW-0449">Lipoprotein</keyword>
<reference evidence="2" key="1">
    <citation type="journal article" date="2019" name="Int. J. Syst. Evol. Microbiol.">
        <title>The Global Catalogue of Microorganisms (GCM) 10K type strain sequencing project: providing services to taxonomists for standard genome sequencing and annotation.</title>
        <authorList>
            <consortium name="The Broad Institute Genomics Platform"/>
            <consortium name="The Broad Institute Genome Sequencing Center for Infectious Disease"/>
            <person name="Wu L."/>
            <person name="Ma J."/>
        </authorList>
    </citation>
    <scope>NUCLEOTIDE SEQUENCE [LARGE SCALE GENOMIC DNA]</scope>
    <source>
        <strain evidence="2">KCTC 12708</strain>
    </source>
</reference>
<dbReference type="Pfam" id="PF14109">
    <property type="entry name" value="GldH_lipo"/>
    <property type="match status" value="1"/>
</dbReference>
<dbReference type="GeneID" id="94367680"/>
<dbReference type="Proteomes" id="UP000615593">
    <property type="component" value="Unassembled WGS sequence"/>
</dbReference>
<dbReference type="InterPro" id="IPR020018">
    <property type="entry name" value="Motility-assoc_lipoprot_GldH"/>
</dbReference>
<organism evidence="1 2">
    <name type="scientific">Mesonia mobilis</name>
    <dbReference type="NCBI Taxonomy" id="369791"/>
    <lineage>
        <taxon>Bacteria</taxon>
        <taxon>Pseudomonadati</taxon>
        <taxon>Bacteroidota</taxon>
        <taxon>Flavobacteriia</taxon>
        <taxon>Flavobacteriales</taxon>
        <taxon>Flavobacteriaceae</taxon>
        <taxon>Mesonia</taxon>
    </lineage>
</organism>
<accession>A0ABQ3BKD9</accession>
<sequence>MHKALVYSLLLIICLVSCDAKREYDEYKSLPENGWSKDSTITFKVNEIDTVNAYNLFINLRNNSNYNYNNIYLITEMNFPNGKVISDTLEYEMAYPNGDWMGVGFGEIKESKLWYKSGVHFPEEGVYQFKIRQAMRKSGNVDGVQTLEGITDVGFRIEKP</sequence>